<dbReference type="InterPro" id="IPR036457">
    <property type="entry name" value="PPM-type-like_dom_sf"/>
</dbReference>
<dbReference type="EMBL" id="BARS01034925">
    <property type="protein sequence ID" value="GAG27161.1"/>
    <property type="molecule type" value="Genomic_DNA"/>
</dbReference>
<accession>X0XQK4</accession>
<keyword evidence="1" id="KW-0378">Hydrolase</keyword>
<gene>
    <name evidence="3" type="ORF">S01H1_53892</name>
</gene>
<comment type="caution">
    <text evidence="3">The sequence shown here is derived from an EMBL/GenBank/DDBJ whole genome shotgun (WGS) entry which is preliminary data.</text>
</comment>
<dbReference type="GO" id="GO:0016791">
    <property type="term" value="F:phosphatase activity"/>
    <property type="evidence" value="ECO:0007669"/>
    <property type="project" value="TreeGrafter"/>
</dbReference>
<dbReference type="Pfam" id="PF07228">
    <property type="entry name" value="SpoIIE"/>
    <property type="match status" value="1"/>
</dbReference>
<dbReference type="InterPro" id="IPR052016">
    <property type="entry name" value="Bact_Sigma-Reg"/>
</dbReference>
<sequence>DDAPLTPHVRGALKRIGAEVEVSRFADGSVEAASRPVDARIVLTRDARSVTSGKFNTLLQWFDRAPCATLVLSDAAVPEAASANDAANGRAIGFAGNLSQDDLAGRLSAMCSLRGPMDTLRHELDVLKRRDKALRDDVRRFDDELRLAGAVQRDLVCSSMPAVDGLDIHTLYRPAQAVSGDIYDVTRLDDAHIAISLADVTGHGLPAALLTAFVKRALRGTETIGGQAHRLEPNEVLTRLNSDILDARLRECQFATAI</sequence>
<proteinExistence type="predicted"/>
<organism evidence="3">
    <name type="scientific">marine sediment metagenome</name>
    <dbReference type="NCBI Taxonomy" id="412755"/>
    <lineage>
        <taxon>unclassified sequences</taxon>
        <taxon>metagenomes</taxon>
        <taxon>ecological metagenomes</taxon>
    </lineage>
</organism>
<protein>
    <recommendedName>
        <fullName evidence="2">PPM-type phosphatase domain-containing protein</fullName>
    </recommendedName>
</protein>
<dbReference type="InterPro" id="IPR001932">
    <property type="entry name" value="PPM-type_phosphatase-like_dom"/>
</dbReference>
<feature type="non-terminal residue" evidence="3">
    <location>
        <position position="258"/>
    </location>
</feature>
<evidence type="ECO:0000256" key="1">
    <source>
        <dbReference type="ARBA" id="ARBA00022801"/>
    </source>
</evidence>
<evidence type="ECO:0000313" key="3">
    <source>
        <dbReference type="EMBL" id="GAG27161.1"/>
    </source>
</evidence>
<dbReference type="PANTHER" id="PTHR43156">
    <property type="entry name" value="STAGE II SPORULATION PROTEIN E-RELATED"/>
    <property type="match status" value="1"/>
</dbReference>
<dbReference type="Gene3D" id="3.60.40.10">
    <property type="entry name" value="PPM-type phosphatase domain"/>
    <property type="match status" value="1"/>
</dbReference>
<feature type="non-terminal residue" evidence="3">
    <location>
        <position position="1"/>
    </location>
</feature>
<dbReference type="AlphaFoldDB" id="X0XQK4"/>
<dbReference type="PANTHER" id="PTHR43156:SF2">
    <property type="entry name" value="STAGE II SPORULATION PROTEIN E"/>
    <property type="match status" value="1"/>
</dbReference>
<reference evidence="3" key="1">
    <citation type="journal article" date="2014" name="Front. Microbiol.">
        <title>High frequency of phylogenetically diverse reductive dehalogenase-homologous genes in deep subseafloor sedimentary metagenomes.</title>
        <authorList>
            <person name="Kawai M."/>
            <person name="Futagami T."/>
            <person name="Toyoda A."/>
            <person name="Takaki Y."/>
            <person name="Nishi S."/>
            <person name="Hori S."/>
            <person name="Arai W."/>
            <person name="Tsubouchi T."/>
            <person name="Morono Y."/>
            <person name="Uchiyama I."/>
            <person name="Ito T."/>
            <person name="Fujiyama A."/>
            <person name="Inagaki F."/>
            <person name="Takami H."/>
        </authorList>
    </citation>
    <scope>NUCLEOTIDE SEQUENCE</scope>
    <source>
        <strain evidence="3">Expedition CK06-06</strain>
    </source>
</reference>
<feature type="domain" description="PPM-type phosphatase" evidence="2">
    <location>
        <begin position="190"/>
        <end position="258"/>
    </location>
</feature>
<name>X0XQK4_9ZZZZ</name>
<evidence type="ECO:0000259" key="2">
    <source>
        <dbReference type="Pfam" id="PF07228"/>
    </source>
</evidence>